<dbReference type="Proteomes" id="UP001571110">
    <property type="component" value="Unassembled WGS sequence"/>
</dbReference>
<accession>A0ABV4RY81</accession>
<feature type="signal peptide" evidence="1">
    <location>
        <begin position="1"/>
        <end position="26"/>
    </location>
</feature>
<feature type="chain" id="PRO_5046633153" evidence="1">
    <location>
        <begin position="27"/>
        <end position="48"/>
    </location>
</feature>
<comment type="caution">
    <text evidence="2">The sequence shown here is derived from an EMBL/GenBank/DDBJ whole genome shotgun (WGS) entry which is preliminary data.</text>
</comment>
<dbReference type="EMBL" id="JBFDTY010000006">
    <property type="protein sequence ID" value="MFA2794038.1"/>
    <property type="molecule type" value="Genomic_DNA"/>
</dbReference>
<evidence type="ECO:0000313" key="3">
    <source>
        <dbReference type="Proteomes" id="UP001571110"/>
    </source>
</evidence>
<keyword evidence="1" id="KW-0732">Signal</keyword>
<organism evidence="2 3">
    <name type="scientific">Bacillus mobilis</name>
    <dbReference type="NCBI Taxonomy" id="2026190"/>
    <lineage>
        <taxon>Bacteria</taxon>
        <taxon>Bacillati</taxon>
        <taxon>Bacillota</taxon>
        <taxon>Bacilli</taxon>
        <taxon>Bacillales</taxon>
        <taxon>Bacillaceae</taxon>
        <taxon>Bacillus</taxon>
        <taxon>Bacillus cereus group</taxon>
    </lineage>
</organism>
<proteinExistence type="predicted"/>
<name>A0ABV4RY81_9BACI</name>
<protein>
    <submittedName>
        <fullName evidence="2">Uncharacterized protein</fullName>
    </submittedName>
</protein>
<keyword evidence="3" id="KW-1185">Reference proteome</keyword>
<reference evidence="2 3" key="1">
    <citation type="submission" date="2024-06" db="EMBL/GenBank/DDBJ databases">
        <title>Genetic profile and toxigenic potential of Bacillus cereus isolates from a Norwegian ice cream production plant,.</title>
        <authorList>
            <person name="Lindback T."/>
            <person name="Llarena A.-K."/>
            <person name="O'Sullivan K."/>
            <person name="Monshaugen M."/>
            <person name="Holmemo C.W."/>
            <person name="Aspholm M."/>
        </authorList>
    </citation>
    <scope>NUCLEOTIDE SEQUENCE [LARGE SCALE GENOMIC DNA]</scope>
    <source>
        <strain evidence="2 3">NVH-YM330</strain>
    </source>
</reference>
<evidence type="ECO:0000313" key="2">
    <source>
        <dbReference type="EMBL" id="MFA2794038.1"/>
    </source>
</evidence>
<gene>
    <name evidence="2" type="ORF">AB1I70_22270</name>
</gene>
<dbReference type="RefSeq" id="WP_170956816.1">
    <property type="nucleotide sequence ID" value="NZ_FMBJ01000012.1"/>
</dbReference>
<evidence type="ECO:0000256" key="1">
    <source>
        <dbReference type="SAM" id="SignalP"/>
    </source>
</evidence>
<sequence>MKKKVAIMLTTLIATTYFALPFTSQAATKNEIPPECRLVLGKYWECPQ</sequence>